<dbReference type="RefSeq" id="XP_035825482.1">
    <property type="nucleotide sequence ID" value="XM_035969589.1"/>
</dbReference>
<evidence type="ECO:0000256" key="3">
    <source>
        <dbReference type="PROSITE-ProRule" id="PRU00175"/>
    </source>
</evidence>
<reference evidence="6" key="1">
    <citation type="submission" date="2025-08" db="UniProtKB">
        <authorList>
            <consortium name="RefSeq"/>
        </authorList>
    </citation>
    <scope>IDENTIFICATION</scope>
</reference>
<dbReference type="Proteomes" id="UP000694888">
    <property type="component" value="Unplaced"/>
</dbReference>
<evidence type="ECO:0000256" key="2">
    <source>
        <dbReference type="ARBA" id="ARBA00022833"/>
    </source>
</evidence>
<keyword evidence="5" id="KW-1185">Reference proteome</keyword>
<dbReference type="PROSITE" id="PS50089">
    <property type="entry name" value="ZF_RING_2"/>
    <property type="match status" value="1"/>
</dbReference>
<sequence length="333" mass="37649">MTSSTADNDAALKAELEEVKKEVPTIEDVKLIAAVPALVRAEIKITDHKQVAVTCMFQPSYPTVPVVTELRSKTLADKLLDGLARICDAEAKKLEGKPQTVHIIRYVKTFIEENPLCVCSDEISAVKKLLNDSDDVKLKQKTSQIVLKVCQEQYFVGLRISVPDDYPAKQVVPEITEHNFPEFLRVNFQAQAVEIARQCVHPPLKKNPKDPPFVPKPSLQPVCEYIIRDCVKKFPLEICPLCNERVLPVDPSNESASRGKNRVEKVYCGHLFHFICLNRHMKTPPFTGGKLCPGCGKQIFHEKWKISAEVMENRWAHKQAKQRELEEVVDFLG</sequence>
<evidence type="ECO:0000313" key="5">
    <source>
        <dbReference type="Proteomes" id="UP000694888"/>
    </source>
</evidence>
<dbReference type="GeneID" id="101862840"/>
<evidence type="ECO:0000259" key="4">
    <source>
        <dbReference type="PROSITE" id="PS50089"/>
    </source>
</evidence>
<name>A0ABM1VSU0_APLCA</name>
<keyword evidence="1 3" id="KW-0479">Metal-binding</keyword>
<evidence type="ECO:0000256" key="1">
    <source>
        <dbReference type="ARBA" id="ARBA00022771"/>
    </source>
</evidence>
<dbReference type="SMART" id="SM00184">
    <property type="entry name" value="RING"/>
    <property type="match status" value="1"/>
</dbReference>
<protein>
    <submittedName>
        <fullName evidence="6">Uncharacterized protein LOC101862840</fullName>
    </submittedName>
</protein>
<dbReference type="PANTHER" id="PTHR40237:SF1">
    <property type="entry name" value="LD44813P"/>
    <property type="match status" value="1"/>
</dbReference>
<keyword evidence="1 3" id="KW-0863">Zinc-finger</keyword>
<evidence type="ECO:0000313" key="6">
    <source>
        <dbReference type="RefSeq" id="XP_035825482.1"/>
    </source>
</evidence>
<dbReference type="PANTHER" id="PTHR40237">
    <property type="entry name" value="LD44813P"/>
    <property type="match status" value="1"/>
</dbReference>
<accession>A0ABM1VSU0</accession>
<organism evidence="5 6">
    <name type="scientific">Aplysia californica</name>
    <name type="common">California sea hare</name>
    <dbReference type="NCBI Taxonomy" id="6500"/>
    <lineage>
        <taxon>Eukaryota</taxon>
        <taxon>Metazoa</taxon>
        <taxon>Spiralia</taxon>
        <taxon>Lophotrochozoa</taxon>
        <taxon>Mollusca</taxon>
        <taxon>Gastropoda</taxon>
        <taxon>Heterobranchia</taxon>
        <taxon>Euthyneura</taxon>
        <taxon>Tectipleura</taxon>
        <taxon>Aplysiida</taxon>
        <taxon>Aplysioidea</taxon>
        <taxon>Aplysiidae</taxon>
        <taxon>Aplysia</taxon>
    </lineage>
</organism>
<dbReference type="Gene3D" id="3.30.40.10">
    <property type="entry name" value="Zinc/RING finger domain, C3HC4 (zinc finger)"/>
    <property type="match status" value="1"/>
</dbReference>
<keyword evidence="2" id="KW-0862">Zinc</keyword>
<proteinExistence type="predicted"/>
<feature type="domain" description="RING-type" evidence="4">
    <location>
        <begin position="239"/>
        <end position="295"/>
    </location>
</feature>
<dbReference type="InterPro" id="IPR001841">
    <property type="entry name" value="Znf_RING"/>
</dbReference>
<dbReference type="SUPFAM" id="SSF57850">
    <property type="entry name" value="RING/U-box"/>
    <property type="match status" value="1"/>
</dbReference>
<dbReference type="InterPro" id="IPR013083">
    <property type="entry name" value="Znf_RING/FYVE/PHD"/>
</dbReference>
<gene>
    <name evidence="6" type="primary">LOC101862840</name>
</gene>